<dbReference type="EMBL" id="JAWQEG010005265">
    <property type="protein sequence ID" value="KAK3858588.1"/>
    <property type="molecule type" value="Genomic_DNA"/>
</dbReference>
<dbReference type="AlphaFoldDB" id="A0AAE1BYB9"/>
<dbReference type="Proteomes" id="UP001286313">
    <property type="component" value="Unassembled WGS sequence"/>
</dbReference>
<evidence type="ECO:0000256" key="1">
    <source>
        <dbReference type="SAM" id="MobiDB-lite"/>
    </source>
</evidence>
<feature type="region of interest" description="Disordered" evidence="1">
    <location>
        <begin position="80"/>
        <end position="107"/>
    </location>
</feature>
<protein>
    <submittedName>
        <fullName evidence="2">Uncharacterized protein</fullName>
    </submittedName>
</protein>
<sequence>MTQPPPPFNHCHSLTLQPTLQQHSLTHCNPNNLHPHPYLTLQPTHPAYLSTIPHSHCNPLTTYNSHCNWSTNTAIHLSTTTHSLHHHPHSLQPLPLTTTTTTHTKLP</sequence>
<gene>
    <name evidence="2" type="ORF">Pcinc_035230</name>
</gene>
<comment type="caution">
    <text evidence="2">The sequence shown here is derived from an EMBL/GenBank/DDBJ whole genome shotgun (WGS) entry which is preliminary data.</text>
</comment>
<evidence type="ECO:0000313" key="3">
    <source>
        <dbReference type="Proteomes" id="UP001286313"/>
    </source>
</evidence>
<organism evidence="2 3">
    <name type="scientific">Petrolisthes cinctipes</name>
    <name type="common">Flat porcelain crab</name>
    <dbReference type="NCBI Taxonomy" id="88211"/>
    <lineage>
        <taxon>Eukaryota</taxon>
        <taxon>Metazoa</taxon>
        <taxon>Ecdysozoa</taxon>
        <taxon>Arthropoda</taxon>
        <taxon>Crustacea</taxon>
        <taxon>Multicrustacea</taxon>
        <taxon>Malacostraca</taxon>
        <taxon>Eumalacostraca</taxon>
        <taxon>Eucarida</taxon>
        <taxon>Decapoda</taxon>
        <taxon>Pleocyemata</taxon>
        <taxon>Anomura</taxon>
        <taxon>Galatheoidea</taxon>
        <taxon>Porcellanidae</taxon>
        <taxon>Petrolisthes</taxon>
    </lineage>
</organism>
<name>A0AAE1BYB9_PETCI</name>
<keyword evidence="3" id="KW-1185">Reference proteome</keyword>
<accession>A0AAE1BYB9</accession>
<evidence type="ECO:0000313" key="2">
    <source>
        <dbReference type="EMBL" id="KAK3858588.1"/>
    </source>
</evidence>
<reference evidence="2" key="1">
    <citation type="submission" date="2023-10" db="EMBL/GenBank/DDBJ databases">
        <title>Genome assemblies of two species of porcelain crab, Petrolisthes cinctipes and Petrolisthes manimaculis (Anomura: Porcellanidae).</title>
        <authorList>
            <person name="Angst P."/>
        </authorList>
    </citation>
    <scope>NUCLEOTIDE SEQUENCE</scope>
    <source>
        <strain evidence="2">PB745_01</strain>
        <tissue evidence="2">Gill</tissue>
    </source>
</reference>
<feature type="compositionally biased region" description="Low complexity" evidence="1">
    <location>
        <begin position="90"/>
        <end position="107"/>
    </location>
</feature>
<proteinExistence type="predicted"/>